<protein>
    <submittedName>
        <fullName evidence="2">Uncharacterized protein</fullName>
    </submittedName>
</protein>
<feature type="compositionally biased region" description="Polar residues" evidence="1">
    <location>
        <begin position="100"/>
        <end position="112"/>
    </location>
</feature>
<feature type="region of interest" description="Disordered" evidence="1">
    <location>
        <begin position="864"/>
        <end position="886"/>
    </location>
</feature>
<dbReference type="EMBL" id="OU893342">
    <property type="protein sequence ID" value="CAH0747945.1"/>
    <property type="molecule type" value="Genomic_DNA"/>
</dbReference>
<feature type="compositionally biased region" description="Low complexity" evidence="1">
    <location>
        <begin position="1073"/>
        <end position="1086"/>
    </location>
</feature>
<organism evidence="2 3">
    <name type="scientific">Diatraea saccharalis</name>
    <name type="common">sugarcane borer</name>
    <dbReference type="NCBI Taxonomy" id="40085"/>
    <lineage>
        <taxon>Eukaryota</taxon>
        <taxon>Metazoa</taxon>
        <taxon>Ecdysozoa</taxon>
        <taxon>Arthropoda</taxon>
        <taxon>Hexapoda</taxon>
        <taxon>Insecta</taxon>
        <taxon>Pterygota</taxon>
        <taxon>Neoptera</taxon>
        <taxon>Endopterygota</taxon>
        <taxon>Lepidoptera</taxon>
        <taxon>Glossata</taxon>
        <taxon>Ditrysia</taxon>
        <taxon>Pyraloidea</taxon>
        <taxon>Crambidae</taxon>
        <taxon>Crambinae</taxon>
        <taxon>Diatraea</taxon>
    </lineage>
</organism>
<reference evidence="2" key="2">
    <citation type="submission" date="2022-10" db="EMBL/GenBank/DDBJ databases">
        <authorList>
            <consortium name="ENA_rothamsted_submissions"/>
            <consortium name="culmorum"/>
            <person name="King R."/>
        </authorList>
    </citation>
    <scope>NUCLEOTIDE SEQUENCE</scope>
</reference>
<keyword evidence="3" id="KW-1185">Reference proteome</keyword>
<feature type="region of interest" description="Disordered" evidence="1">
    <location>
        <begin position="763"/>
        <end position="795"/>
    </location>
</feature>
<sequence length="1405" mass="153613">MFTSGCSAPGPGGWDWGAAGPGCGAAGPAWAAPGLIDSEALIAVELCFIKGEGDSEDLRIANISFNNLDIIANQETIVELIGFAQRVAGGRPPKKVPSDTHLSQHNIDDQTLPTATTNDEIKRSVRTEITFDFHRLGVLLLRAAVHDGQPVARKIATAAVTGAKIQATLDASRVEVGGSLGGVQVVSLCEGAGVHTRVLAAGTLAHAQHDHSHHDKALFFTIRRRVHSADDENAPECAAVAVAVAVEVHVASVWYTHSGALLRELRSCLTEFKRYLANLARSIRAAAADMAITLVHPRGENLYSNPRLSQSTEGVSPRRRTVSVGTSLDDPPDLRPEQIQLSVNVELESPVVVVPRNAHSTQVAVAHLGRMSLTNTPGAPQHTIYRVRVRDISLATVAVAHLGRMSLTNTPGAPQHTTYRVRVRDISLATVAVAHLGRMSLTNTPGAPQHTTYRVRVRDISLATVSIHRYTTLHYTIQVAVAHLGRMSLTNTPGAPQHTTYRVRVRDISLATVAVAHLGRMSLTNTPGAPQHTTYRVRVRDISLATVSIHHYTTTTLHYTIQVAVAHLGRMSLTNTPGAPQHTTYRVRVRDISLATVSIHHYTTLHYTTLHYTTLPLHYTTLHYTTLHYTTLHYTTLHYTTLHYTTLHYTTLHYTTLHYTTLHYTTHYTTLHYTKLHHTGGGGAPGPHEPHQHARRPAAHHLPRARQGHLARHGQYPPLHYTTLHYTIQVAVAHLGRMSLTNTPGAPQHTTYRVRVRDISLATVSGGGAPGPHEPHQHARRPAAHHLPRARQGHLARHGQYPPLHYTTLHYTIQVAVAHLGRMSLTNTPGAPQHTTYRVRVRDISLATVSIHHYTTLHYTTLHHTGGGGAPGPHEPHQHARRPAAHHLPRARQGHLARHVQKNKSEKATIAVRPSKIFVTPLKESLLTRSLNISKMQREIKDCTVEFCEHMKEFEFGRAQLFCMNADVDSVFILFLDVAEKLKSHCLTAENLEQIYDVTCGQPVLHDTALQLSLHCSEGDQSGESVQQYEISGMVVGGLQVTARREQYEQVLETARWVTAPHPQPQPHHAPRAHPAQMSSGSSSSSLLEPAVPTLQLDPALRAATLATPPGPAPAPHHRHASPHQPATDRRHHKLIVQFEMSEMSVQLVADLGAGARCLVGLSCRELALAYRATAPHETHLQVSLGSVTMEDLTKEPGAEHRLLLVSQAARPRRSAALSHSCPRLAPPPAPHHPHHPHTAPHRPPRRTASLPAHLNVLDQTGRNRQNGECGATPPCSPECSAVGGGWDEADEGEGTDGEEDTDGEENSPAEHNLVLVSVHTRDPAHPHFEDTYEQIAKLTKVEFNSVDLVVNADSWVAVLDFFGIAGDDLPEDETPDPPPNDEKGFTSAFVPRPPAGAILCDDLY</sequence>
<evidence type="ECO:0000256" key="1">
    <source>
        <dbReference type="SAM" id="MobiDB-lite"/>
    </source>
</evidence>
<gene>
    <name evidence="2" type="ORF">DIATSA_LOCUS1659</name>
</gene>
<feature type="compositionally biased region" description="Basic residues" evidence="1">
    <location>
        <begin position="1232"/>
        <end position="1246"/>
    </location>
</feature>
<feature type="region of interest" description="Disordered" evidence="1">
    <location>
        <begin position="1105"/>
        <end position="1130"/>
    </location>
</feature>
<name>A0A9P0C5Z9_9NEOP</name>
<proteinExistence type="predicted"/>
<dbReference type="Proteomes" id="UP001153714">
    <property type="component" value="Chromosome 11"/>
</dbReference>
<feature type="region of interest" description="Disordered" evidence="1">
    <location>
        <begin position="1369"/>
        <end position="1389"/>
    </location>
</feature>
<feature type="region of interest" description="Disordered" evidence="1">
    <location>
        <begin position="1060"/>
        <end position="1089"/>
    </location>
</feature>
<evidence type="ECO:0000313" key="2">
    <source>
        <dbReference type="EMBL" id="CAH0747945.1"/>
    </source>
</evidence>
<feature type="compositionally biased region" description="Acidic residues" evidence="1">
    <location>
        <begin position="1288"/>
        <end position="1308"/>
    </location>
</feature>
<feature type="region of interest" description="Disordered" evidence="1">
    <location>
        <begin position="303"/>
        <end position="333"/>
    </location>
</feature>
<evidence type="ECO:0000313" key="3">
    <source>
        <dbReference type="Proteomes" id="UP001153714"/>
    </source>
</evidence>
<feature type="compositionally biased region" description="Basic residues" evidence="1">
    <location>
        <begin position="778"/>
        <end position="795"/>
    </location>
</feature>
<dbReference type="OrthoDB" id="272810at2759"/>
<accession>A0A9P0C5Z9</accession>
<feature type="region of interest" description="Disordered" evidence="1">
    <location>
        <begin position="1210"/>
        <end position="1249"/>
    </location>
</feature>
<feature type="region of interest" description="Disordered" evidence="1">
    <location>
        <begin position="1262"/>
        <end position="1308"/>
    </location>
</feature>
<reference evidence="2" key="1">
    <citation type="submission" date="2021-12" db="EMBL/GenBank/DDBJ databases">
        <authorList>
            <person name="King R."/>
        </authorList>
    </citation>
    <scope>NUCLEOTIDE SEQUENCE</scope>
</reference>
<feature type="compositionally biased region" description="Polar residues" evidence="1">
    <location>
        <begin position="303"/>
        <end position="314"/>
    </location>
</feature>
<feature type="region of interest" description="Disordered" evidence="1">
    <location>
        <begin position="91"/>
        <end position="112"/>
    </location>
</feature>